<evidence type="ECO:0000259" key="9">
    <source>
        <dbReference type="SMART" id="SM00079"/>
    </source>
</evidence>
<evidence type="ECO:0000256" key="6">
    <source>
        <dbReference type="RuleBase" id="RU003744"/>
    </source>
</evidence>
<evidence type="ECO:0000259" key="8">
    <source>
        <dbReference type="SMART" id="SM00062"/>
    </source>
</evidence>
<dbReference type="SUPFAM" id="SSF53850">
    <property type="entry name" value="Periplasmic binding protein-like II"/>
    <property type="match status" value="1"/>
</dbReference>
<comment type="similarity">
    <text evidence="2 6">Belongs to the bacterial solute-binding protein 3 family.</text>
</comment>
<dbReference type="SMART" id="SM00062">
    <property type="entry name" value="PBPb"/>
    <property type="match status" value="1"/>
</dbReference>
<comment type="subcellular location">
    <subcellularLocation>
        <location evidence="1">Periplasm</location>
    </subcellularLocation>
</comment>
<keyword evidence="4 7" id="KW-0732">Signal</keyword>
<evidence type="ECO:0000256" key="5">
    <source>
        <dbReference type="ARBA" id="ARBA00022764"/>
    </source>
</evidence>
<evidence type="ECO:0000256" key="3">
    <source>
        <dbReference type="ARBA" id="ARBA00022448"/>
    </source>
</evidence>
<dbReference type="NCBIfam" id="TIGR01096">
    <property type="entry name" value="3A0103s03R"/>
    <property type="match status" value="1"/>
</dbReference>
<evidence type="ECO:0000256" key="7">
    <source>
        <dbReference type="SAM" id="SignalP"/>
    </source>
</evidence>
<feature type="chain" id="PRO_5045964425" evidence="7">
    <location>
        <begin position="27"/>
        <end position="259"/>
    </location>
</feature>
<keyword evidence="11" id="KW-1185">Reference proteome</keyword>
<sequence>MTTIRKTLLALLAGCAMGLAAAGAQAETLRIATEGAYPPFNFVDAKGELQGFDVDIAKALCAEMKVECTIAAQAWDGIIPGLNAGQYDLIVASMSITPARQEAVNFTQPYYQAGAVLVAPKDSGLEPTADSLAGKSIGVQRASTYAKLIEANFPKADVRLYDKTDNHNLDLVSGRIDGVIAQRIIMSEWLGSSDGAAYEIKGEAMLDPAILGEGAGIALRKSDTELQARVDTALAAILENGVYDEINTRYFPFSLKPAN</sequence>
<dbReference type="EMBL" id="JBEPMN010000002">
    <property type="protein sequence ID" value="MET3660322.1"/>
    <property type="molecule type" value="Genomic_DNA"/>
</dbReference>
<evidence type="ECO:0000256" key="1">
    <source>
        <dbReference type="ARBA" id="ARBA00004418"/>
    </source>
</evidence>
<evidence type="ECO:0000313" key="11">
    <source>
        <dbReference type="Proteomes" id="UP001549143"/>
    </source>
</evidence>
<dbReference type="Gene3D" id="3.40.190.10">
    <property type="entry name" value="Periplasmic binding protein-like II"/>
    <property type="match status" value="2"/>
</dbReference>
<dbReference type="InterPro" id="IPR005768">
    <property type="entry name" value="Lys_Arg_Orn-bd"/>
</dbReference>
<dbReference type="InterPro" id="IPR018313">
    <property type="entry name" value="SBP_3_CS"/>
</dbReference>
<dbReference type="PANTHER" id="PTHR35936:SF17">
    <property type="entry name" value="ARGININE-BINDING EXTRACELLULAR PROTEIN ARTP"/>
    <property type="match status" value="1"/>
</dbReference>
<dbReference type="InterPro" id="IPR001638">
    <property type="entry name" value="Solute-binding_3/MltF_N"/>
</dbReference>
<reference evidence="10 11" key="1">
    <citation type="submission" date="2024-06" db="EMBL/GenBank/DDBJ databases">
        <title>Genomic Encyclopedia of Type Strains, Phase IV (KMG-IV): sequencing the most valuable type-strain genomes for metagenomic binning, comparative biology and taxonomic classification.</title>
        <authorList>
            <person name="Goeker M."/>
        </authorList>
    </citation>
    <scope>NUCLEOTIDE SEQUENCE [LARGE SCALE GENOMIC DNA]</scope>
    <source>
        <strain evidence="10 11">DSM 19730</strain>
    </source>
</reference>
<dbReference type="InterPro" id="IPR001320">
    <property type="entry name" value="Iontro_rcpt_C"/>
</dbReference>
<name>A0ABV2KH06_9HYPH</name>
<keyword evidence="5" id="KW-0574">Periplasm</keyword>
<feature type="signal peptide" evidence="7">
    <location>
        <begin position="1"/>
        <end position="26"/>
    </location>
</feature>
<dbReference type="PROSITE" id="PS01039">
    <property type="entry name" value="SBP_BACTERIAL_3"/>
    <property type="match status" value="1"/>
</dbReference>
<dbReference type="Proteomes" id="UP001549143">
    <property type="component" value="Unassembled WGS sequence"/>
</dbReference>
<keyword evidence="3" id="KW-0813">Transport</keyword>
<comment type="caution">
    <text evidence="10">The sequence shown here is derived from an EMBL/GenBank/DDBJ whole genome shotgun (WGS) entry which is preliminary data.</text>
</comment>
<evidence type="ECO:0000256" key="2">
    <source>
        <dbReference type="ARBA" id="ARBA00010333"/>
    </source>
</evidence>
<feature type="domain" description="Ionotropic glutamate receptor C-terminal" evidence="9">
    <location>
        <begin position="28"/>
        <end position="253"/>
    </location>
</feature>
<dbReference type="SMART" id="SM00079">
    <property type="entry name" value="PBPe"/>
    <property type="match status" value="1"/>
</dbReference>
<protein>
    <submittedName>
        <fullName evidence="10">Polar amino acid transport system substrate-binding protein</fullName>
    </submittedName>
</protein>
<evidence type="ECO:0000313" key="10">
    <source>
        <dbReference type="EMBL" id="MET3660322.1"/>
    </source>
</evidence>
<accession>A0ABV2KH06</accession>
<dbReference type="RefSeq" id="WP_354150230.1">
    <property type="nucleotide sequence ID" value="NZ_JBEPMN010000002.1"/>
</dbReference>
<evidence type="ECO:0000256" key="4">
    <source>
        <dbReference type="ARBA" id="ARBA00022729"/>
    </source>
</evidence>
<organism evidence="10 11">
    <name type="scientific">Aquamicrobium ahrensii</name>
    <dbReference type="NCBI Taxonomy" id="469551"/>
    <lineage>
        <taxon>Bacteria</taxon>
        <taxon>Pseudomonadati</taxon>
        <taxon>Pseudomonadota</taxon>
        <taxon>Alphaproteobacteria</taxon>
        <taxon>Hyphomicrobiales</taxon>
        <taxon>Phyllobacteriaceae</taxon>
        <taxon>Aquamicrobium</taxon>
    </lineage>
</organism>
<proteinExistence type="inferred from homology"/>
<dbReference type="PANTHER" id="PTHR35936">
    <property type="entry name" value="MEMBRANE-BOUND LYTIC MUREIN TRANSGLYCOSYLASE F"/>
    <property type="match status" value="1"/>
</dbReference>
<feature type="domain" description="Solute-binding protein family 3/N-terminal" evidence="8">
    <location>
        <begin position="28"/>
        <end position="254"/>
    </location>
</feature>
<gene>
    <name evidence="10" type="ORF">ABID44_000636</name>
</gene>
<dbReference type="Pfam" id="PF00497">
    <property type="entry name" value="SBP_bac_3"/>
    <property type="match status" value="1"/>
</dbReference>